<protein>
    <submittedName>
        <fullName evidence="2">Uncharacterized protein</fullName>
    </submittedName>
</protein>
<feature type="non-terminal residue" evidence="2">
    <location>
        <position position="1"/>
    </location>
</feature>
<keyword evidence="1" id="KW-0175">Coiled coil</keyword>
<gene>
    <name evidence="2" type="ORF">CCMP2556_LOCUS49618</name>
</gene>
<evidence type="ECO:0000256" key="1">
    <source>
        <dbReference type="SAM" id="Coils"/>
    </source>
</evidence>
<proteinExistence type="predicted"/>
<name>A0ABP0S152_9DINO</name>
<accession>A0ABP0S152</accession>
<feature type="coiled-coil region" evidence="1">
    <location>
        <begin position="208"/>
        <end position="235"/>
    </location>
</feature>
<comment type="caution">
    <text evidence="2">The sequence shown here is derived from an EMBL/GenBank/DDBJ whole genome shotgun (WGS) entry which is preliminary data.</text>
</comment>
<organism evidence="2 3">
    <name type="scientific">Durusdinium trenchii</name>
    <dbReference type="NCBI Taxonomy" id="1381693"/>
    <lineage>
        <taxon>Eukaryota</taxon>
        <taxon>Sar</taxon>
        <taxon>Alveolata</taxon>
        <taxon>Dinophyceae</taxon>
        <taxon>Suessiales</taxon>
        <taxon>Symbiodiniaceae</taxon>
        <taxon>Durusdinium</taxon>
    </lineage>
</organism>
<evidence type="ECO:0000313" key="3">
    <source>
        <dbReference type="Proteomes" id="UP001642484"/>
    </source>
</evidence>
<keyword evidence="3" id="KW-1185">Reference proteome</keyword>
<sequence length="598" mass="67245">EWRNASLIMRAFSIGEKEALAVSNLQERISPEVTAALRAEVRPRGMRRWLSHEILAKNLFNRGFSSGTGCWDVKLFLQRLTGDWDRQPVELRKTWSLKDAQSLHGACGFFLHVMGELESQVARSDFDDCKDAILSQFMTGFSDPEIDHLLQTTVPPVELRDISFLKRPVCFSLSFYVCQVFVVIQNRYRWLCALWIQARNVVVAFEARTQKEVEAKEAEAAARVAEATLEHLKVKLNKDLEVLRARVSTPEHEAHEALKDQAYLRDRNGQQWTRDWLETHCKLIPVDQSMNSAMPEIGRFLSRDGLASGGLDILTNTSVTYSKPNSAGNDKRKLAQQALFLTTANTQSENVWTASSAWVSQTLGPVPLIKISDMIGYDSDVRPTPGARTEQMKGVPAFNEILKQILQDVDVLEHDRVVVLDVVPNKYCEMGRAVVQRLLVDKVRKPVVKYCGLLFDKDGQDATTMIEQQVYDLWDSSGDAPPKRREHEELPAPSLDVLSWSNGVRRFPDSLFDRFVAGTAQYQELKAFKDEVVALYPDAASTSAVAGSGPLAVPRAGGRPDYSIEGGMRPVDFTRDVDPPIIRASDFHHTRPGIVFCR</sequence>
<evidence type="ECO:0000313" key="2">
    <source>
        <dbReference type="EMBL" id="CAK9106092.1"/>
    </source>
</evidence>
<dbReference type="EMBL" id="CAXAMN010026820">
    <property type="protein sequence ID" value="CAK9106092.1"/>
    <property type="molecule type" value="Genomic_DNA"/>
</dbReference>
<dbReference type="Proteomes" id="UP001642484">
    <property type="component" value="Unassembled WGS sequence"/>
</dbReference>
<reference evidence="2 3" key="1">
    <citation type="submission" date="2024-02" db="EMBL/GenBank/DDBJ databases">
        <authorList>
            <person name="Chen Y."/>
            <person name="Shah S."/>
            <person name="Dougan E. K."/>
            <person name="Thang M."/>
            <person name="Chan C."/>
        </authorList>
    </citation>
    <scope>NUCLEOTIDE SEQUENCE [LARGE SCALE GENOMIC DNA]</scope>
</reference>